<comment type="caution">
    <text evidence="1">The sequence shown here is derived from an EMBL/GenBank/DDBJ whole genome shotgun (WGS) entry which is preliminary data.</text>
</comment>
<proteinExistence type="predicted"/>
<protein>
    <submittedName>
        <fullName evidence="1">Uncharacterized protein</fullName>
    </submittedName>
</protein>
<sequence length="200" mass="21989">MHWLCPFGLGDNDNRTVEEIASLETEFIYSLPHYSVESIYYHSEVQGRVASRTGALTGANALELFSSARAAAFEALRGQGRRLSERAILLKLRAQVMQQLPRSADIQQGTPVNISIDTSAAVAAEAARFDSLLASSNLEELIRRYPVRETAALSNIAKQLGFQSRSQYESAVRKLLIDDADALAFVRGLFGELPRDLDSA</sequence>
<dbReference type="STRING" id="1518501.CQ10_33975"/>
<evidence type="ECO:0000313" key="2">
    <source>
        <dbReference type="Proteomes" id="UP000051913"/>
    </source>
</evidence>
<gene>
    <name evidence="1" type="ORF">CP49_39125</name>
</gene>
<dbReference type="AlphaFoldDB" id="A0A0R3K969"/>
<organism evidence="1 2">
    <name type="scientific">Bradyrhizobium valentinum</name>
    <dbReference type="NCBI Taxonomy" id="1518501"/>
    <lineage>
        <taxon>Bacteria</taxon>
        <taxon>Pseudomonadati</taxon>
        <taxon>Pseudomonadota</taxon>
        <taxon>Alphaproteobacteria</taxon>
        <taxon>Hyphomicrobiales</taxon>
        <taxon>Nitrobacteraceae</taxon>
        <taxon>Bradyrhizobium</taxon>
    </lineage>
</organism>
<reference evidence="1 2" key="1">
    <citation type="submission" date="2014-03" db="EMBL/GenBank/DDBJ databases">
        <title>Bradyrhizobium valentinum sp. nov., isolated from effective nodules of Lupinus mariae-josephae, a lupine endemic of basic-lime soils in Eastern Spain.</title>
        <authorList>
            <person name="Duran D."/>
            <person name="Rey L."/>
            <person name="Navarro A."/>
            <person name="Busquets A."/>
            <person name="Imperial J."/>
            <person name="Ruiz-Argueso T."/>
        </authorList>
    </citation>
    <scope>NUCLEOTIDE SEQUENCE [LARGE SCALE GENOMIC DNA]</scope>
    <source>
        <strain evidence="1 2">LmjM3</strain>
    </source>
</reference>
<dbReference type="Proteomes" id="UP000051913">
    <property type="component" value="Unassembled WGS sequence"/>
</dbReference>
<name>A0A0R3K969_9BRAD</name>
<keyword evidence="2" id="KW-1185">Reference proteome</keyword>
<evidence type="ECO:0000313" key="1">
    <source>
        <dbReference type="EMBL" id="KRQ89861.1"/>
    </source>
</evidence>
<accession>A0A0R3K969</accession>
<dbReference type="EMBL" id="LLXX01000237">
    <property type="protein sequence ID" value="KRQ89861.1"/>
    <property type="molecule type" value="Genomic_DNA"/>
</dbReference>